<dbReference type="RefSeq" id="XP_051068205.1">
    <property type="nucleotide sequence ID" value="XM_051215023.1"/>
</dbReference>
<dbReference type="AlphaFoldDB" id="A0A094ZGS1"/>
<evidence type="ECO:0000313" key="2">
    <source>
        <dbReference type="EMBL" id="KAH9585582.1"/>
    </source>
</evidence>
<protein>
    <submittedName>
        <fullName evidence="3">Uncharacterized protein</fullName>
    </submittedName>
</protein>
<proteinExistence type="predicted"/>
<evidence type="ECO:0000313" key="3">
    <source>
        <dbReference type="EMBL" id="KGB33690.1"/>
    </source>
</evidence>
<reference evidence="2" key="2">
    <citation type="journal article" date="2019" name="Gigascience">
        <title>High-quality Schistosoma haematobium genome achieved by single-molecule and long-range sequencing.</title>
        <authorList>
            <person name="Stroehlein A.J."/>
            <person name="Korhonen P.K."/>
            <person name="Chong T.M."/>
            <person name="Lim Y.L."/>
            <person name="Chan K.G."/>
            <person name="Webster B."/>
            <person name="Rollinson D."/>
            <person name="Brindley P.J."/>
            <person name="Gasser R.B."/>
            <person name="Young N.D."/>
        </authorList>
    </citation>
    <scope>NUCLEOTIDE SEQUENCE</scope>
</reference>
<dbReference type="EMBL" id="KL250563">
    <property type="protein sequence ID" value="KGB33690.1"/>
    <property type="molecule type" value="Genomic_DNA"/>
</dbReference>
<evidence type="ECO:0000313" key="4">
    <source>
        <dbReference type="Proteomes" id="UP000471633"/>
    </source>
</evidence>
<dbReference type="CTD" id="75577574"/>
<evidence type="ECO:0000256" key="1">
    <source>
        <dbReference type="SAM" id="MobiDB-lite"/>
    </source>
</evidence>
<feature type="region of interest" description="Disordered" evidence="1">
    <location>
        <begin position="1"/>
        <end position="36"/>
    </location>
</feature>
<accession>A0A094ZGS1</accession>
<reference evidence="2" key="3">
    <citation type="submission" date="2021-06" db="EMBL/GenBank/DDBJ databases">
        <title>Chromosome-level genome assembly for S. haematobium.</title>
        <authorList>
            <person name="Stroehlein A.J."/>
        </authorList>
    </citation>
    <scope>NUCLEOTIDE SEQUENCE</scope>
</reference>
<organism evidence="3">
    <name type="scientific">Schistosoma haematobium</name>
    <name type="common">Blood fluke</name>
    <dbReference type="NCBI Taxonomy" id="6185"/>
    <lineage>
        <taxon>Eukaryota</taxon>
        <taxon>Metazoa</taxon>
        <taxon>Spiralia</taxon>
        <taxon>Lophotrochozoa</taxon>
        <taxon>Platyhelminthes</taxon>
        <taxon>Trematoda</taxon>
        <taxon>Digenea</taxon>
        <taxon>Strigeidida</taxon>
        <taxon>Schistosomatoidea</taxon>
        <taxon>Schistosomatidae</taxon>
        <taxon>Schistosoma</taxon>
    </lineage>
</organism>
<sequence length="109" mass="12208">MEGGQPVAEVRSYSPNKCGEVVNGSMHSSSTSDSDYEYRKRNSYCLSCQRRPKASLKFILTIWYSPETSSAIAEAMSSTYTEVQLQEIVSSSTKDILQLAEKHFADLRI</sequence>
<dbReference type="GeneID" id="75577574"/>
<dbReference type="EMBL" id="AMPZ03000004">
    <property type="protein sequence ID" value="KAH9585582.1"/>
    <property type="molecule type" value="Genomic_DNA"/>
</dbReference>
<name>A0A094ZGS1_SCHHA</name>
<dbReference type="KEGG" id="shx:MS3_00006791"/>
<reference evidence="3" key="1">
    <citation type="journal article" date="2012" name="Nat. Genet.">
        <title>Whole-genome sequence of Schistosoma haematobium.</title>
        <authorList>
            <person name="Young N.D."/>
            <person name="Jex A.R."/>
            <person name="Li B."/>
            <person name="Liu S."/>
            <person name="Yang L."/>
            <person name="Xiong Z."/>
            <person name="Li Y."/>
            <person name="Cantacessi C."/>
            <person name="Hall R.S."/>
            <person name="Xu X."/>
            <person name="Chen F."/>
            <person name="Wu X."/>
            <person name="Zerlotini A."/>
            <person name="Oliveira G."/>
            <person name="Hofmann A."/>
            <person name="Zhang G."/>
            <person name="Fang X."/>
            <person name="Kang Y."/>
            <person name="Campbell B.E."/>
            <person name="Loukas A."/>
            <person name="Ranganathan S."/>
            <person name="Rollinson D."/>
            <person name="Rinaldi G."/>
            <person name="Brindley P.J."/>
            <person name="Yang H."/>
            <person name="Wang J."/>
            <person name="Wang J."/>
            <person name="Gasser R.B."/>
        </authorList>
    </citation>
    <scope>NUCLEOTIDE SEQUENCE [LARGE SCALE GENOMIC DNA]</scope>
</reference>
<gene>
    <name evidence="2" type="ORF">MS3_00006791</name>
    <name evidence="3" type="ORF">MS3_01880</name>
</gene>
<reference evidence="2" key="4">
    <citation type="journal article" date="2022" name="PLoS Pathog.">
        <title>Chromosome-level genome of Schistosoma haematobium underpins genome-wide explorations of molecular variation.</title>
        <authorList>
            <person name="Stroehlein A.J."/>
            <person name="Korhonen P.K."/>
            <person name="Lee V.V."/>
            <person name="Ralph S.A."/>
            <person name="Mentink-Kane M."/>
            <person name="You H."/>
            <person name="McManus D.P."/>
            <person name="Tchuente L.T."/>
            <person name="Stothard J.R."/>
            <person name="Kaur P."/>
            <person name="Dudchenko O."/>
            <person name="Aiden E.L."/>
            <person name="Yang B."/>
            <person name="Yang H."/>
            <person name="Emery A.M."/>
            <person name="Webster B.L."/>
            <person name="Brindley P.J."/>
            <person name="Rollinson D."/>
            <person name="Chang B.C.H."/>
            <person name="Gasser R.B."/>
            <person name="Young N.D."/>
        </authorList>
    </citation>
    <scope>NUCLEOTIDE SEQUENCE</scope>
</reference>
<dbReference type="Proteomes" id="UP000471633">
    <property type="component" value="Unassembled WGS sequence"/>
</dbReference>
<keyword evidence="4" id="KW-1185">Reference proteome</keyword>